<evidence type="ECO:0000313" key="1">
    <source>
        <dbReference type="EMBL" id="VDM33367.1"/>
    </source>
</evidence>
<dbReference type="EMBL" id="UYWX01020572">
    <property type="protein sequence ID" value="VDM33367.1"/>
    <property type="molecule type" value="Genomic_DNA"/>
</dbReference>
<evidence type="ECO:0000313" key="2">
    <source>
        <dbReference type="Proteomes" id="UP000274429"/>
    </source>
</evidence>
<dbReference type="STRING" id="6205.A0A0R3X5J8"/>
<gene>
    <name evidence="1" type="ORF">TTAC_LOCUS8732</name>
</gene>
<organism evidence="3">
    <name type="scientific">Hydatigena taeniaeformis</name>
    <name type="common">Feline tapeworm</name>
    <name type="synonym">Taenia taeniaeformis</name>
    <dbReference type="NCBI Taxonomy" id="6205"/>
    <lineage>
        <taxon>Eukaryota</taxon>
        <taxon>Metazoa</taxon>
        <taxon>Spiralia</taxon>
        <taxon>Lophotrochozoa</taxon>
        <taxon>Platyhelminthes</taxon>
        <taxon>Cestoda</taxon>
        <taxon>Eucestoda</taxon>
        <taxon>Cyclophyllidea</taxon>
        <taxon>Taeniidae</taxon>
        <taxon>Hydatigera</taxon>
    </lineage>
</organism>
<dbReference type="Proteomes" id="UP000274429">
    <property type="component" value="Unassembled WGS sequence"/>
</dbReference>
<reference evidence="3" key="1">
    <citation type="submission" date="2017-02" db="UniProtKB">
        <authorList>
            <consortium name="WormBaseParasite"/>
        </authorList>
    </citation>
    <scope>IDENTIFICATION</scope>
</reference>
<dbReference type="AlphaFoldDB" id="A0A0R3X5J8"/>
<dbReference type="WBParaSite" id="TTAC_0000874701-mRNA-1">
    <property type="protein sequence ID" value="TTAC_0000874701-mRNA-1"/>
    <property type="gene ID" value="TTAC_0000874701"/>
</dbReference>
<sequence length="296" mass="32807">MASSGVGFVCGVCLKPPCLLSHTNAVTARCIHCHATFDVSELRPNYCSGVELSSQQKQGQQVIFNVIHAEEVSLDARSASGIHFPARCSTCRKPAEANELAICHHCHHDICQQCREKHRDSFSLVVRVKLNALSRHKLLLKSRLESLCERTSSALESEGELKGGIFAALEEAVMELRVAASKSLDTATAKLEVVDVTGYEMMEPVVRQITDLFSEVNKVQAVYASLGQITSLKKLITKKDSLQKLFDKAAPLEEMMEKSLPLPITQMRLSDRFSKASFRSHLRVWNHDLDSSLNVS</sequence>
<accession>A0A0R3X5J8</accession>
<reference evidence="1 2" key="2">
    <citation type="submission" date="2018-11" db="EMBL/GenBank/DDBJ databases">
        <authorList>
            <consortium name="Pathogen Informatics"/>
        </authorList>
    </citation>
    <scope>NUCLEOTIDE SEQUENCE [LARGE SCALE GENOMIC DNA]</scope>
</reference>
<name>A0A0R3X5J8_HYDTA</name>
<evidence type="ECO:0000313" key="3">
    <source>
        <dbReference type="WBParaSite" id="TTAC_0000874701-mRNA-1"/>
    </source>
</evidence>
<keyword evidence="2" id="KW-1185">Reference proteome</keyword>
<proteinExistence type="predicted"/>
<dbReference type="OrthoDB" id="1630758at2759"/>
<protein>
    <submittedName>
        <fullName evidence="3">B box-type domain-containing protein</fullName>
    </submittedName>
</protein>